<name>C4GFR7_9NEIS</name>
<dbReference type="STRING" id="629741.GCWU000324_00984"/>
<dbReference type="AlphaFoldDB" id="C4GFR7"/>
<proteinExistence type="predicted"/>
<evidence type="ECO:0000313" key="2">
    <source>
        <dbReference type="EMBL" id="EEP69072.1"/>
    </source>
</evidence>
<comment type="caution">
    <text evidence="2">The sequence shown here is derived from an EMBL/GenBank/DDBJ whole genome shotgun (WGS) entry which is preliminary data.</text>
</comment>
<organism evidence="2 3">
    <name type="scientific">Kingella oralis ATCC 51147</name>
    <dbReference type="NCBI Taxonomy" id="629741"/>
    <lineage>
        <taxon>Bacteria</taxon>
        <taxon>Pseudomonadati</taxon>
        <taxon>Pseudomonadota</taxon>
        <taxon>Betaproteobacteria</taxon>
        <taxon>Neisseriales</taxon>
        <taxon>Neisseriaceae</taxon>
        <taxon>Kingella</taxon>
    </lineage>
</organism>
<dbReference type="RefSeq" id="WP_003794861.1">
    <property type="nucleotide sequence ID" value="NZ_GG665871.1"/>
</dbReference>
<evidence type="ECO:0000313" key="3">
    <source>
        <dbReference type="Proteomes" id="UP000003009"/>
    </source>
</evidence>
<dbReference type="HOGENOM" id="CLU_3169111_0_0_4"/>
<feature type="region of interest" description="Disordered" evidence="1">
    <location>
        <begin position="9"/>
        <end position="34"/>
    </location>
</feature>
<protein>
    <submittedName>
        <fullName evidence="2">Uncharacterized protein</fullName>
    </submittedName>
</protein>
<gene>
    <name evidence="2" type="ORF">GCWU000324_00984</name>
</gene>
<dbReference type="Proteomes" id="UP000003009">
    <property type="component" value="Unassembled WGS sequence"/>
</dbReference>
<dbReference type="EMBL" id="ACJW02000002">
    <property type="protein sequence ID" value="EEP69072.1"/>
    <property type="molecule type" value="Genomic_DNA"/>
</dbReference>
<dbReference type="GeneID" id="84906736"/>
<evidence type="ECO:0000256" key="1">
    <source>
        <dbReference type="SAM" id="MobiDB-lite"/>
    </source>
</evidence>
<accession>C4GFR7</accession>
<keyword evidence="3" id="KW-1185">Reference proteome</keyword>
<reference evidence="2" key="1">
    <citation type="submission" date="2009-04" db="EMBL/GenBank/DDBJ databases">
        <authorList>
            <person name="Weinstock G."/>
            <person name="Sodergren E."/>
            <person name="Clifton S."/>
            <person name="Fulton L."/>
            <person name="Fulton B."/>
            <person name="Courtney L."/>
            <person name="Fronick C."/>
            <person name="Harrison M."/>
            <person name="Strong C."/>
            <person name="Farmer C."/>
            <person name="Delahaunty K."/>
            <person name="Markovic C."/>
            <person name="Hall O."/>
            <person name="Minx P."/>
            <person name="Tomlinson C."/>
            <person name="Mitreva M."/>
            <person name="Nelson J."/>
            <person name="Hou S."/>
            <person name="Wollam A."/>
            <person name="Pepin K.H."/>
            <person name="Johnson M."/>
            <person name="Bhonagiri V."/>
            <person name="Nash W.E."/>
            <person name="Warren W."/>
            <person name="Chinwalla A."/>
            <person name="Mardis E.R."/>
            <person name="Wilson R.K."/>
        </authorList>
    </citation>
    <scope>NUCLEOTIDE SEQUENCE [LARGE SCALE GENOMIC DNA]</scope>
    <source>
        <strain evidence="2">ATCC 51147</strain>
    </source>
</reference>
<feature type="compositionally biased region" description="Basic and acidic residues" evidence="1">
    <location>
        <begin position="12"/>
        <end position="27"/>
    </location>
</feature>
<sequence length="47" mass="5593">MTLAEALAKLDQMYKDQPKQPKQDYHPQPKQTRNQARAQYNFMRGMP</sequence>